<gene>
    <name evidence="2" type="ORF">C0068_08645</name>
</gene>
<proteinExistence type="predicted"/>
<dbReference type="RefSeq" id="WP_103684090.1">
    <property type="nucleotide sequence ID" value="NZ_PQGG01000019.1"/>
</dbReference>
<dbReference type="InterPro" id="IPR058548">
    <property type="entry name" value="MlaB-like_STAS"/>
</dbReference>
<dbReference type="Proteomes" id="UP000237222">
    <property type="component" value="Unassembled WGS sequence"/>
</dbReference>
<dbReference type="AlphaFoldDB" id="A0A2S4HGN4"/>
<feature type="domain" description="MlaB-like STAS" evidence="1">
    <location>
        <begin position="64"/>
        <end position="138"/>
    </location>
</feature>
<dbReference type="InterPro" id="IPR036513">
    <property type="entry name" value="STAS_dom_sf"/>
</dbReference>
<evidence type="ECO:0000259" key="1">
    <source>
        <dbReference type="Pfam" id="PF13466"/>
    </source>
</evidence>
<sequence length="152" mass="16392">MSDEFIFLLNDPEPEQARDNGGGKEEFAILLDPPKSSEKDDGFIILLGDNDAPEKRGCKANHKLSLGETAGIDSAADLHKKLVAALDGGEEIGIDASLVCVIDTPALQLLISAQEAAAIAEQKFLIHKPSNAFKEAARNLDYERILRSSYSV</sequence>
<organism evidence="2 3">
    <name type="scientific">Zhongshania marina</name>
    <dbReference type="NCBI Taxonomy" id="2304603"/>
    <lineage>
        <taxon>Bacteria</taxon>
        <taxon>Pseudomonadati</taxon>
        <taxon>Pseudomonadota</taxon>
        <taxon>Gammaproteobacteria</taxon>
        <taxon>Cellvibrionales</taxon>
        <taxon>Spongiibacteraceae</taxon>
        <taxon>Zhongshania</taxon>
    </lineage>
</organism>
<dbReference type="OrthoDB" id="9908417at2"/>
<dbReference type="Gene3D" id="3.30.750.24">
    <property type="entry name" value="STAS domain"/>
    <property type="match status" value="1"/>
</dbReference>
<reference evidence="2" key="1">
    <citation type="submission" date="2018-01" db="EMBL/GenBank/DDBJ databases">
        <authorList>
            <person name="Yu X.-D."/>
        </authorList>
    </citation>
    <scope>NUCLEOTIDE SEQUENCE</scope>
    <source>
        <strain evidence="2">ZX-21</strain>
    </source>
</reference>
<name>A0A2S4HGN4_9GAMM</name>
<accession>A0A2S4HGN4</accession>
<dbReference type="Pfam" id="PF13466">
    <property type="entry name" value="STAS_2"/>
    <property type="match status" value="1"/>
</dbReference>
<dbReference type="SUPFAM" id="SSF52091">
    <property type="entry name" value="SpoIIaa-like"/>
    <property type="match status" value="1"/>
</dbReference>
<evidence type="ECO:0000313" key="3">
    <source>
        <dbReference type="Proteomes" id="UP000237222"/>
    </source>
</evidence>
<dbReference type="EMBL" id="PQGG01000019">
    <property type="protein sequence ID" value="POP53148.1"/>
    <property type="molecule type" value="Genomic_DNA"/>
</dbReference>
<comment type="caution">
    <text evidence="2">The sequence shown here is derived from an EMBL/GenBank/DDBJ whole genome shotgun (WGS) entry which is preliminary data.</text>
</comment>
<evidence type="ECO:0000313" key="2">
    <source>
        <dbReference type="EMBL" id="POP53148.1"/>
    </source>
</evidence>
<protein>
    <recommendedName>
        <fullName evidence="1">MlaB-like STAS domain-containing protein</fullName>
    </recommendedName>
</protein>